<keyword evidence="2" id="KW-0349">Heme</keyword>
<evidence type="ECO:0000256" key="2">
    <source>
        <dbReference type="PIRSR" id="PIRSR000027-2"/>
    </source>
</evidence>
<dbReference type="Gene3D" id="1.20.120.10">
    <property type="entry name" value="Cytochrome c/b562"/>
    <property type="match status" value="1"/>
</dbReference>
<dbReference type="OrthoDB" id="5520910at2"/>
<name>A0A653B642_ECTOL</name>
<feature type="binding site" description="covalent" evidence="2">
    <location>
        <position position="141"/>
    </location>
    <ligand>
        <name>heme c</name>
        <dbReference type="ChEBI" id="CHEBI:61717"/>
    </ligand>
</feature>
<dbReference type="PROSITE" id="PS51257">
    <property type="entry name" value="PROKAR_LIPOPROTEIN"/>
    <property type="match status" value="1"/>
</dbReference>
<reference evidence="3" key="1">
    <citation type="submission" date="2018-11" db="EMBL/GenBank/DDBJ databases">
        <authorList>
            <consortium name="Genoscope - CEA"/>
            <person name="William W."/>
        </authorList>
    </citation>
    <scope>NUCLEOTIDE SEQUENCE [LARGE SCALE GENOMIC DNA]</scope>
    <source>
        <strain evidence="3">T9AD</strain>
    </source>
</reference>
<dbReference type="GO" id="GO:0042597">
    <property type="term" value="C:periplasmic space"/>
    <property type="evidence" value="ECO:0007669"/>
    <property type="project" value="InterPro"/>
</dbReference>
<dbReference type="SUPFAM" id="SSF47175">
    <property type="entry name" value="Cytochromes"/>
    <property type="match status" value="1"/>
</dbReference>
<gene>
    <name evidence="3" type="ORF">POT9AD_2893</name>
</gene>
<dbReference type="PIRSF" id="PIRSF000027">
    <property type="entry name" value="Cytc_c_prime"/>
    <property type="match status" value="1"/>
</dbReference>
<evidence type="ECO:0000313" key="3">
    <source>
        <dbReference type="EMBL" id="VDN63868.1"/>
    </source>
</evidence>
<organism evidence="3">
    <name type="scientific">Ectopseudomonas oleovorans</name>
    <name type="common">Pseudomonas oleovorans</name>
    <dbReference type="NCBI Taxonomy" id="301"/>
    <lineage>
        <taxon>Bacteria</taxon>
        <taxon>Pseudomonadati</taxon>
        <taxon>Pseudomonadota</taxon>
        <taxon>Gammaproteobacteria</taxon>
        <taxon>Pseudomonadales</taxon>
        <taxon>Pseudomonadaceae</taxon>
        <taxon>Ectopseudomonas</taxon>
    </lineage>
</organism>
<dbReference type="GO" id="GO:0005506">
    <property type="term" value="F:iron ion binding"/>
    <property type="evidence" value="ECO:0007669"/>
    <property type="project" value="InterPro"/>
</dbReference>
<feature type="binding site" description="axial binding residue" evidence="1">
    <location>
        <position position="142"/>
    </location>
    <ligand>
        <name>heme c</name>
        <dbReference type="ChEBI" id="CHEBI:61717"/>
    </ligand>
    <ligandPart>
        <name>Fe</name>
        <dbReference type="ChEBI" id="CHEBI:18248"/>
    </ligandPart>
</feature>
<dbReference type="GO" id="GO:0009055">
    <property type="term" value="F:electron transfer activity"/>
    <property type="evidence" value="ECO:0007669"/>
    <property type="project" value="InterPro"/>
</dbReference>
<dbReference type="EMBL" id="LR130779">
    <property type="protein sequence ID" value="VDN63868.1"/>
    <property type="molecule type" value="Genomic_DNA"/>
</dbReference>
<dbReference type="GO" id="GO:0020037">
    <property type="term" value="F:heme binding"/>
    <property type="evidence" value="ECO:0007669"/>
    <property type="project" value="InterPro"/>
</dbReference>
<comment type="PTM">
    <text evidence="2">Binds 1 heme group per subunit.</text>
</comment>
<dbReference type="Pfam" id="PF01322">
    <property type="entry name" value="Cytochrom_C_2"/>
    <property type="match status" value="1"/>
</dbReference>
<keyword evidence="1" id="KW-0408">Iron</keyword>
<proteinExistence type="predicted"/>
<dbReference type="AlphaFoldDB" id="A0A653B642"/>
<accession>A0A653B642</accession>
<evidence type="ECO:0000256" key="1">
    <source>
        <dbReference type="PIRSR" id="PIRSR000027-1"/>
    </source>
</evidence>
<keyword evidence="1" id="KW-0479">Metal-binding</keyword>
<dbReference type="InterPro" id="IPR002321">
    <property type="entry name" value="Cyt_c_II"/>
</dbReference>
<dbReference type="InterPro" id="IPR010980">
    <property type="entry name" value="Cyt_c/b562"/>
</dbReference>
<dbReference type="GO" id="GO:0022900">
    <property type="term" value="P:electron transport chain"/>
    <property type="evidence" value="ECO:0007669"/>
    <property type="project" value="InterPro"/>
</dbReference>
<protein>
    <submittedName>
        <fullName evidence="3">Cytochrome c556</fullName>
    </submittedName>
</protein>
<dbReference type="PROSITE" id="PS51009">
    <property type="entry name" value="CYTCII"/>
    <property type="match status" value="1"/>
</dbReference>
<sequence length="148" mass="16564">MMLKKLLLVCACMALAACGGVDPNSPLGKRQALFKEMLKVSEDLGGMLRGRIPYDEAGFITGAAELDRLSREPWQHFPQVRDDERSKANPEVWERQEQFQKMARDLEQTTAALVQATSAPPLRRSELEPAVQAVEDSCEACHKAFRAY</sequence>
<dbReference type="RefSeq" id="WP_037050097.1">
    <property type="nucleotide sequence ID" value="NZ_CP068551.1"/>
</dbReference>
<dbReference type="InterPro" id="IPR012127">
    <property type="entry name" value="Cyt_c_prime"/>
</dbReference>
<feature type="binding site" description="covalent" evidence="2">
    <location>
        <position position="138"/>
    </location>
    <ligand>
        <name>heme c</name>
        <dbReference type="ChEBI" id="CHEBI:61717"/>
    </ligand>
</feature>